<evidence type="ECO:0008006" key="2">
    <source>
        <dbReference type="Google" id="ProtNLM"/>
    </source>
</evidence>
<protein>
    <recommendedName>
        <fullName evidence="2">AlpA family transcriptional regulator</fullName>
    </recommendedName>
</protein>
<proteinExistence type="predicted"/>
<dbReference type="InterPro" id="IPR010260">
    <property type="entry name" value="AlpA"/>
</dbReference>
<dbReference type="PANTHER" id="PTHR36154:SF1">
    <property type="entry name" value="DNA-BINDING TRANSCRIPTIONAL ACTIVATOR ALPA"/>
    <property type="match status" value="1"/>
</dbReference>
<dbReference type="InterPro" id="IPR052931">
    <property type="entry name" value="Prophage_regulatory_activator"/>
</dbReference>
<evidence type="ECO:0000313" key="1">
    <source>
        <dbReference type="EMBL" id="SVB79135.1"/>
    </source>
</evidence>
<dbReference type="EMBL" id="UINC01057696">
    <property type="protein sequence ID" value="SVB79135.1"/>
    <property type="molecule type" value="Genomic_DNA"/>
</dbReference>
<dbReference type="Gene3D" id="1.10.238.160">
    <property type="match status" value="1"/>
</dbReference>
<dbReference type="Pfam" id="PF05930">
    <property type="entry name" value="Phage_AlpA"/>
    <property type="match status" value="1"/>
</dbReference>
<organism evidence="1">
    <name type="scientific">marine metagenome</name>
    <dbReference type="NCBI Taxonomy" id="408172"/>
    <lineage>
        <taxon>unclassified sequences</taxon>
        <taxon>metagenomes</taxon>
        <taxon>ecological metagenomes</taxon>
    </lineage>
</organism>
<gene>
    <name evidence="1" type="ORF">METZ01_LOCUS231989</name>
</gene>
<name>A0A382GW81_9ZZZZ</name>
<dbReference type="PANTHER" id="PTHR36154">
    <property type="entry name" value="DNA-BINDING TRANSCRIPTIONAL ACTIVATOR ALPA"/>
    <property type="match status" value="1"/>
</dbReference>
<sequence length="95" mass="10951">MENKNISNIKPKHRFIRLNEVMGRTGYGRTSIYRKMEDGSFPKSVKLGNPLEDPNAFDCRAVAWIEDEVDEWVDSRIEERNLGSTDFSTNQNIDG</sequence>
<dbReference type="AlphaFoldDB" id="A0A382GW81"/>
<accession>A0A382GW81</accession>
<reference evidence="1" key="1">
    <citation type="submission" date="2018-05" db="EMBL/GenBank/DDBJ databases">
        <authorList>
            <person name="Lanie J.A."/>
            <person name="Ng W.-L."/>
            <person name="Kazmierczak K.M."/>
            <person name="Andrzejewski T.M."/>
            <person name="Davidsen T.M."/>
            <person name="Wayne K.J."/>
            <person name="Tettelin H."/>
            <person name="Glass J.I."/>
            <person name="Rusch D."/>
            <person name="Podicherti R."/>
            <person name="Tsui H.-C.T."/>
            <person name="Winkler M.E."/>
        </authorList>
    </citation>
    <scope>NUCLEOTIDE SEQUENCE</scope>
</reference>